<dbReference type="PANTHER" id="PTHR46289:SF17">
    <property type="entry name" value="HAT C-TERMINAL DIMERISATION DOMAIN-CONTAINING PROTEIN"/>
    <property type="match status" value="1"/>
</dbReference>
<evidence type="ECO:0000259" key="1">
    <source>
        <dbReference type="Pfam" id="PF05699"/>
    </source>
</evidence>
<dbReference type="GO" id="GO:0046983">
    <property type="term" value="F:protein dimerization activity"/>
    <property type="evidence" value="ECO:0007669"/>
    <property type="project" value="InterPro"/>
</dbReference>
<dbReference type="InterPro" id="IPR052958">
    <property type="entry name" value="IFN-induced_PKR_regulator"/>
</dbReference>
<evidence type="ECO:0000313" key="3">
    <source>
        <dbReference type="Proteomes" id="UP001165289"/>
    </source>
</evidence>
<dbReference type="EMBL" id="JAKMXF010000099">
    <property type="protein sequence ID" value="KAI6658174.1"/>
    <property type="molecule type" value="Genomic_DNA"/>
</dbReference>
<sequence>MKLENVLTSGKVDLDVISKYPELDKCSLQMQLEIFKHNYKPDTLSDAKLSYRSMTPEVRSLFPQVVVLLKLLLVCPVSSCECECSFSALRRLKTWLRATMTQHRLNCVSVCHVHCEKLDKVDVRQLARIFIV</sequence>
<keyword evidence="3" id="KW-1185">Reference proteome</keyword>
<name>A0AAV7KDN0_9METZ</name>
<gene>
    <name evidence="2" type="ORF">LOD99_15444</name>
</gene>
<feature type="domain" description="HAT C-terminal dimerisation" evidence="1">
    <location>
        <begin position="58"/>
        <end position="106"/>
    </location>
</feature>
<dbReference type="PANTHER" id="PTHR46289">
    <property type="entry name" value="52 KDA REPRESSOR OF THE INHIBITOR OF THE PROTEIN KINASE-LIKE PROTEIN-RELATED"/>
    <property type="match status" value="1"/>
</dbReference>
<comment type="caution">
    <text evidence="2">The sequence shown here is derived from an EMBL/GenBank/DDBJ whole genome shotgun (WGS) entry which is preliminary data.</text>
</comment>
<dbReference type="Pfam" id="PF05699">
    <property type="entry name" value="Dimer_Tnp_hAT"/>
    <property type="match status" value="1"/>
</dbReference>
<protein>
    <submittedName>
        <fullName evidence="2">Zinc finger MYM-type protein 1-like</fullName>
    </submittedName>
</protein>
<dbReference type="InterPro" id="IPR008906">
    <property type="entry name" value="HATC_C_dom"/>
</dbReference>
<organism evidence="2 3">
    <name type="scientific">Oopsacas minuta</name>
    <dbReference type="NCBI Taxonomy" id="111878"/>
    <lineage>
        <taxon>Eukaryota</taxon>
        <taxon>Metazoa</taxon>
        <taxon>Porifera</taxon>
        <taxon>Hexactinellida</taxon>
        <taxon>Hexasterophora</taxon>
        <taxon>Lyssacinosida</taxon>
        <taxon>Leucopsacidae</taxon>
        <taxon>Oopsacas</taxon>
    </lineage>
</organism>
<dbReference type="Proteomes" id="UP001165289">
    <property type="component" value="Unassembled WGS sequence"/>
</dbReference>
<dbReference type="AlphaFoldDB" id="A0AAV7KDN0"/>
<proteinExistence type="predicted"/>
<accession>A0AAV7KDN0</accession>
<evidence type="ECO:0000313" key="2">
    <source>
        <dbReference type="EMBL" id="KAI6658174.1"/>
    </source>
</evidence>
<reference evidence="2 3" key="1">
    <citation type="journal article" date="2023" name="BMC Biol.">
        <title>The compact genome of the sponge Oopsacas minuta (Hexactinellida) is lacking key metazoan core genes.</title>
        <authorList>
            <person name="Santini S."/>
            <person name="Schenkelaars Q."/>
            <person name="Jourda C."/>
            <person name="Duchesne M."/>
            <person name="Belahbib H."/>
            <person name="Rocher C."/>
            <person name="Selva M."/>
            <person name="Riesgo A."/>
            <person name="Vervoort M."/>
            <person name="Leys S.P."/>
            <person name="Kodjabachian L."/>
            <person name="Le Bivic A."/>
            <person name="Borchiellini C."/>
            <person name="Claverie J.M."/>
            <person name="Renard E."/>
        </authorList>
    </citation>
    <scope>NUCLEOTIDE SEQUENCE [LARGE SCALE GENOMIC DNA]</scope>
    <source>
        <strain evidence="2">SPO-2</strain>
    </source>
</reference>